<organism evidence="8 9">
    <name type="scientific">Peribacillus deserti</name>
    <dbReference type="NCBI Taxonomy" id="673318"/>
    <lineage>
        <taxon>Bacteria</taxon>
        <taxon>Bacillati</taxon>
        <taxon>Bacillota</taxon>
        <taxon>Bacilli</taxon>
        <taxon>Bacillales</taxon>
        <taxon>Bacillaceae</taxon>
        <taxon>Peribacillus</taxon>
    </lineage>
</organism>
<dbReference type="SUPFAM" id="SSF103481">
    <property type="entry name" value="Multidrug resistance efflux transporter EmrE"/>
    <property type="match status" value="2"/>
</dbReference>
<keyword evidence="9" id="KW-1185">Reference proteome</keyword>
<evidence type="ECO:0000313" key="8">
    <source>
        <dbReference type="EMBL" id="MBM7694058.1"/>
    </source>
</evidence>
<feature type="transmembrane region" description="Helical" evidence="6">
    <location>
        <begin position="60"/>
        <end position="85"/>
    </location>
</feature>
<gene>
    <name evidence="8" type="ORF">JOC77_003502</name>
</gene>
<feature type="transmembrane region" description="Helical" evidence="6">
    <location>
        <begin position="295"/>
        <end position="314"/>
    </location>
</feature>
<feature type="domain" description="EamA" evidence="7">
    <location>
        <begin position="177"/>
        <end position="310"/>
    </location>
</feature>
<comment type="caution">
    <text evidence="8">The sequence shown here is derived from an EMBL/GenBank/DDBJ whole genome shotgun (WGS) entry which is preliminary data.</text>
</comment>
<keyword evidence="4 6" id="KW-1133">Transmembrane helix</keyword>
<dbReference type="Pfam" id="PF00892">
    <property type="entry name" value="EamA"/>
    <property type="match status" value="2"/>
</dbReference>
<evidence type="ECO:0000256" key="2">
    <source>
        <dbReference type="ARBA" id="ARBA00007362"/>
    </source>
</evidence>
<accession>A0ABS2QNJ5</accession>
<feature type="transmembrane region" description="Helical" evidence="6">
    <location>
        <begin position="35"/>
        <end position="54"/>
    </location>
</feature>
<keyword evidence="3 6" id="KW-0812">Transmembrane</keyword>
<comment type="subcellular location">
    <subcellularLocation>
        <location evidence="1">Endomembrane system</location>
        <topology evidence="1">Multi-pass membrane protein</topology>
    </subcellularLocation>
</comment>
<evidence type="ECO:0000256" key="4">
    <source>
        <dbReference type="ARBA" id="ARBA00022989"/>
    </source>
</evidence>
<comment type="similarity">
    <text evidence="2">Belongs to the EamA transporter family.</text>
</comment>
<keyword evidence="5 6" id="KW-0472">Membrane</keyword>
<dbReference type="EMBL" id="JAFBFI010000018">
    <property type="protein sequence ID" value="MBM7694058.1"/>
    <property type="molecule type" value="Genomic_DNA"/>
</dbReference>
<dbReference type="Proteomes" id="UP000823486">
    <property type="component" value="Unassembled WGS sequence"/>
</dbReference>
<evidence type="ECO:0000313" key="9">
    <source>
        <dbReference type="Proteomes" id="UP000823486"/>
    </source>
</evidence>
<dbReference type="PANTHER" id="PTHR32322">
    <property type="entry name" value="INNER MEMBRANE TRANSPORTER"/>
    <property type="match status" value="1"/>
</dbReference>
<proteinExistence type="inferred from homology"/>
<feature type="transmembrane region" description="Helical" evidence="6">
    <location>
        <begin position="97"/>
        <end position="118"/>
    </location>
</feature>
<protein>
    <submittedName>
        <fullName evidence="8">Drug/metabolite transporter (DMT)-like permease</fullName>
    </submittedName>
</protein>
<dbReference type="PANTHER" id="PTHR32322:SF2">
    <property type="entry name" value="EAMA DOMAIN-CONTAINING PROTEIN"/>
    <property type="match status" value="1"/>
</dbReference>
<feature type="transmembrane region" description="Helical" evidence="6">
    <location>
        <begin position="124"/>
        <end position="145"/>
    </location>
</feature>
<name>A0ABS2QNJ5_9BACI</name>
<evidence type="ECO:0000256" key="5">
    <source>
        <dbReference type="ARBA" id="ARBA00023136"/>
    </source>
</evidence>
<feature type="transmembrane region" description="Helical" evidence="6">
    <location>
        <begin position="206"/>
        <end position="225"/>
    </location>
</feature>
<evidence type="ECO:0000256" key="3">
    <source>
        <dbReference type="ARBA" id="ARBA00022692"/>
    </source>
</evidence>
<evidence type="ECO:0000256" key="1">
    <source>
        <dbReference type="ARBA" id="ARBA00004127"/>
    </source>
</evidence>
<reference evidence="8 9" key="1">
    <citation type="submission" date="2021-01" db="EMBL/GenBank/DDBJ databases">
        <title>Genomic Encyclopedia of Type Strains, Phase IV (KMG-IV): sequencing the most valuable type-strain genomes for metagenomic binning, comparative biology and taxonomic classification.</title>
        <authorList>
            <person name="Goeker M."/>
        </authorList>
    </citation>
    <scope>NUCLEOTIDE SEQUENCE [LARGE SCALE GENOMIC DNA]</scope>
    <source>
        <strain evidence="8 9">DSM 105482</strain>
    </source>
</reference>
<dbReference type="InterPro" id="IPR050638">
    <property type="entry name" value="AA-Vitamin_Transporters"/>
</dbReference>
<evidence type="ECO:0000259" key="7">
    <source>
        <dbReference type="Pfam" id="PF00892"/>
    </source>
</evidence>
<feature type="transmembrane region" description="Helical" evidence="6">
    <location>
        <begin position="270"/>
        <end position="289"/>
    </location>
</feature>
<feature type="transmembrane region" description="Helical" evidence="6">
    <location>
        <begin position="177"/>
        <end position="194"/>
    </location>
</feature>
<feature type="transmembrane region" description="Helical" evidence="6">
    <location>
        <begin position="152"/>
        <end position="171"/>
    </location>
</feature>
<dbReference type="InterPro" id="IPR037185">
    <property type="entry name" value="EmrE-like"/>
</dbReference>
<feature type="domain" description="EamA" evidence="7">
    <location>
        <begin position="35"/>
        <end position="165"/>
    </location>
</feature>
<sequence length="326" mass="35330">MLIISEFFGKKWYRCDLKYRKLGLDKMQGETREKLGLFLGLVGVICFSLTLPSTSIAVEYFGTTVVGLGRTVAAAILVAVVLIVRKEKLPSPRQFKRLLIVAAGAVLGFPLLTSWAMVSLPVSHGAVELALLPLATAGFAMFRAGEIPSLKFWISSIIGSLAVIMYAIHLGFGELKFADLALLAAVLILGLSYAEGGKLAKELGSWQVIAWAIMIGAPFFVIPVGLNLTSEMLHAPIQAWVSFIYLAVVSQFLAYVAWYSGMAMGGIARVSQIQYLQPFLMILFATVFLDESITLFTLVIAVIVVFSVIFGKNAPVSKKGALKKTN</sequence>
<dbReference type="InterPro" id="IPR000620">
    <property type="entry name" value="EamA_dom"/>
</dbReference>
<evidence type="ECO:0000256" key="6">
    <source>
        <dbReference type="SAM" id="Phobius"/>
    </source>
</evidence>
<feature type="transmembrane region" description="Helical" evidence="6">
    <location>
        <begin position="237"/>
        <end position="258"/>
    </location>
</feature>